<feature type="compositionally biased region" description="Basic residues" evidence="1">
    <location>
        <begin position="1"/>
        <end position="13"/>
    </location>
</feature>
<sequence>MAPRRSRQWRWHSHPSGVQTYDPKENHRKVLHQLDMIETRREAALVRTIRENPKVAKVYKYNNRVKLRPLEEGDMVLKRKFDRKEGHGKLAIIWEGSFLVREKLGPATYVLATMEGKPVAKTWNAIHLKKSFGGVE</sequence>
<gene>
    <name evidence="2" type="ORF">LTRI10_LOCUS3773</name>
</gene>
<dbReference type="AlphaFoldDB" id="A0AAV2CHN4"/>
<protein>
    <submittedName>
        <fullName evidence="2">Uncharacterized protein</fullName>
    </submittedName>
</protein>
<dbReference type="Proteomes" id="UP001497516">
    <property type="component" value="Chromosome 1"/>
</dbReference>
<keyword evidence="3" id="KW-1185">Reference proteome</keyword>
<evidence type="ECO:0000313" key="3">
    <source>
        <dbReference type="Proteomes" id="UP001497516"/>
    </source>
</evidence>
<proteinExistence type="predicted"/>
<evidence type="ECO:0000256" key="1">
    <source>
        <dbReference type="SAM" id="MobiDB-lite"/>
    </source>
</evidence>
<dbReference type="EMBL" id="OZ034813">
    <property type="protein sequence ID" value="CAL1356050.1"/>
    <property type="molecule type" value="Genomic_DNA"/>
</dbReference>
<organism evidence="2 3">
    <name type="scientific">Linum trigynum</name>
    <dbReference type="NCBI Taxonomy" id="586398"/>
    <lineage>
        <taxon>Eukaryota</taxon>
        <taxon>Viridiplantae</taxon>
        <taxon>Streptophyta</taxon>
        <taxon>Embryophyta</taxon>
        <taxon>Tracheophyta</taxon>
        <taxon>Spermatophyta</taxon>
        <taxon>Magnoliopsida</taxon>
        <taxon>eudicotyledons</taxon>
        <taxon>Gunneridae</taxon>
        <taxon>Pentapetalae</taxon>
        <taxon>rosids</taxon>
        <taxon>fabids</taxon>
        <taxon>Malpighiales</taxon>
        <taxon>Linaceae</taxon>
        <taxon>Linum</taxon>
    </lineage>
</organism>
<name>A0AAV2CHN4_9ROSI</name>
<feature type="region of interest" description="Disordered" evidence="1">
    <location>
        <begin position="1"/>
        <end position="21"/>
    </location>
</feature>
<evidence type="ECO:0000313" key="2">
    <source>
        <dbReference type="EMBL" id="CAL1356050.1"/>
    </source>
</evidence>
<accession>A0AAV2CHN4</accession>
<reference evidence="2 3" key="1">
    <citation type="submission" date="2024-04" db="EMBL/GenBank/DDBJ databases">
        <authorList>
            <person name="Fracassetti M."/>
        </authorList>
    </citation>
    <scope>NUCLEOTIDE SEQUENCE [LARGE SCALE GENOMIC DNA]</scope>
</reference>